<protein>
    <submittedName>
        <fullName evidence="1">Uncharacterized protein</fullName>
    </submittedName>
</protein>
<accession>H3G510</accession>
<dbReference type="EMBL" id="DS566099">
    <property type="status" value="NOT_ANNOTATED_CDS"/>
    <property type="molecule type" value="Genomic_DNA"/>
</dbReference>
<dbReference type="InParanoid" id="H3G510"/>
<dbReference type="Proteomes" id="UP000005238">
    <property type="component" value="Unassembled WGS sequence"/>
</dbReference>
<dbReference type="AlphaFoldDB" id="H3G510"/>
<name>H3G510_PHYRM</name>
<sequence>MSDSIAGHTVVDPKGYLAGLKSIKLTSDAEIGVIKKARLLLRSVTLTNPKHGPGWIAATRLEEVAGKIAQAR</sequence>
<keyword evidence="2" id="KW-1185">Reference proteome</keyword>
<evidence type="ECO:0000313" key="1">
    <source>
        <dbReference type="EnsemblProtists" id="Phyra39216"/>
    </source>
</evidence>
<dbReference type="VEuPathDB" id="FungiDB:KRP23_8270"/>
<proteinExistence type="predicted"/>
<reference evidence="1" key="2">
    <citation type="submission" date="2015-06" db="UniProtKB">
        <authorList>
            <consortium name="EnsemblProtists"/>
        </authorList>
    </citation>
    <scope>IDENTIFICATION</scope>
    <source>
        <strain evidence="1">Pr102</strain>
    </source>
</reference>
<dbReference type="HOGENOM" id="CLU_2730065_0_0_1"/>
<dbReference type="eggNOG" id="KOG0495">
    <property type="taxonomic scope" value="Eukaryota"/>
</dbReference>
<organism evidence="1 2">
    <name type="scientific">Phytophthora ramorum</name>
    <name type="common">Sudden oak death agent</name>
    <dbReference type="NCBI Taxonomy" id="164328"/>
    <lineage>
        <taxon>Eukaryota</taxon>
        <taxon>Sar</taxon>
        <taxon>Stramenopiles</taxon>
        <taxon>Oomycota</taxon>
        <taxon>Peronosporomycetes</taxon>
        <taxon>Peronosporales</taxon>
        <taxon>Peronosporaceae</taxon>
        <taxon>Phytophthora</taxon>
    </lineage>
</organism>
<reference evidence="2" key="1">
    <citation type="journal article" date="2006" name="Science">
        <title>Phytophthora genome sequences uncover evolutionary origins and mechanisms of pathogenesis.</title>
        <authorList>
            <person name="Tyler B.M."/>
            <person name="Tripathy S."/>
            <person name="Zhang X."/>
            <person name="Dehal P."/>
            <person name="Jiang R.H."/>
            <person name="Aerts A."/>
            <person name="Arredondo F.D."/>
            <person name="Baxter L."/>
            <person name="Bensasson D."/>
            <person name="Beynon J.L."/>
            <person name="Chapman J."/>
            <person name="Damasceno C.M."/>
            <person name="Dorrance A.E."/>
            <person name="Dou D."/>
            <person name="Dickerman A.W."/>
            <person name="Dubchak I.L."/>
            <person name="Garbelotto M."/>
            <person name="Gijzen M."/>
            <person name="Gordon S.G."/>
            <person name="Govers F."/>
            <person name="Grunwald N.J."/>
            <person name="Huang W."/>
            <person name="Ivors K.L."/>
            <person name="Jones R.W."/>
            <person name="Kamoun S."/>
            <person name="Krampis K."/>
            <person name="Lamour K.H."/>
            <person name="Lee M.K."/>
            <person name="McDonald W.H."/>
            <person name="Medina M."/>
            <person name="Meijer H.J."/>
            <person name="Nordberg E.K."/>
            <person name="Maclean D.J."/>
            <person name="Ospina-Giraldo M.D."/>
            <person name="Morris P.F."/>
            <person name="Phuntumart V."/>
            <person name="Putnam N.H."/>
            <person name="Rash S."/>
            <person name="Rose J.K."/>
            <person name="Sakihama Y."/>
            <person name="Salamov A.A."/>
            <person name="Savidor A."/>
            <person name="Scheuring C.F."/>
            <person name="Smith B.M."/>
            <person name="Sobral B.W."/>
            <person name="Terry A."/>
            <person name="Torto-Alalibo T.A."/>
            <person name="Win J."/>
            <person name="Xu Z."/>
            <person name="Zhang H."/>
            <person name="Grigoriev I.V."/>
            <person name="Rokhsar D.S."/>
            <person name="Boore J.L."/>
        </authorList>
    </citation>
    <scope>NUCLEOTIDE SEQUENCE [LARGE SCALE GENOMIC DNA]</scope>
    <source>
        <strain evidence="2">Pr102</strain>
    </source>
</reference>
<evidence type="ECO:0000313" key="2">
    <source>
        <dbReference type="Proteomes" id="UP000005238"/>
    </source>
</evidence>
<dbReference type="STRING" id="164328.H3G510"/>
<dbReference type="EnsemblProtists" id="Phyra39216">
    <property type="protein sequence ID" value="Phyra39216"/>
    <property type="gene ID" value="Phyra39216"/>
</dbReference>
<dbReference type="VEuPathDB" id="FungiDB:KRP22_12831"/>